<gene>
    <name evidence="4" type="ORF">GCM10023332_06050</name>
</gene>
<evidence type="ECO:0000256" key="2">
    <source>
        <dbReference type="SAM" id="SignalP"/>
    </source>
</evidence>
<dbReference type="Gene3D" id="2.120.10.30">
    <property type="entry name" value="TolB, C-terminal domain"/>
    <property type="match status" value="2"/>
</dbReference>
<evidence type="ECO:0000313" key="5">
    <source>
        <dbReference type="Proteomes" id="UP001501323"/>
    </source>
</evidence>
<dbReference type="EMBL" id="BAABJY010000001">
    <property type="protein sequence ID" value="GAA4857130.1"/>
    <property type="molecule type" value="Genomic_DNA"/>
</dbReference>
<dbReference type="InterPro" id="IPR029058">
    <property type="entry name" value="AB_hydrolase_fold"/>
</dbReference>
<evidence type="ECO:0000256" key="1">
    <source>
        <dbReference type="ARBA" id="ARBA00022801"/>
    </source>
</evidence>
<accession>A0ABP9DUF6</accession>
<dbReference type="PRINTS" id="PR00862">
    <property type="entry name" value="PROLIGOPTASE"/>
</dbReference>
<dbReference type="PANTHER" id="PTHR42776:SF27">
    <property type="entry name" value="DIPEPTIDYL PEPTIDASE FAMILY MEMBER 6"/>
    <property type="match status" value="1"/>
</dbReference>
<feature type="chain" id="PRO_5046574646" evidence="2">
    <location>
        <begin position="22"/>
        <end position="631"/>
    </location>
</feature>
<reference evidence="5" key="1">
    <citation type="journal article" date="2019" name="Int. J. Syst. Evol. Microbiol.">
        <title>The Global Catalogue of Microorganisms (GCM) 10K type strain sequencing project: providing services to taxonomists for standard genome sequencing and annotation.</title>
        <authorList>
            <consortium name="The Broad Institute Genomics Platform"/>
            <consortium name="The Broad Institute Genome Sequencing Center for Infectious Disease"/>
            <person name="Wu L."/>
            <person name="Ma J."/>
        </authorList>
    </citation>
    <scope>NUCLEOTIDE SEQUENCE [LARGE SCALE GENOMIC DNA]</scope>
    <source>
        <strain evidence="5">JCM 18392</strain>
    </source>
</reference>
<evidence type="ECO:0000259" key="3">
    <source>
        <dbReference type="Pfam" id="PF00326"/>
    </source>
</evidence>
<dbReference type="SUPFAM" id="SSF53474">
    <property type="entry name" value="alpha/beta-Hydrolases"/>
    <property type="match status" value="1"/>
</dbReference>
<sequence>MTVSIRILLALACALPTCAIAADSAHEAALEARISAMGNIGRAGDPKYSPDGSEIAFITTLSGTPQAWRMPAGGGYPQPITAYADSVLGLRWAPDGKRVAYAVAPGGGYNAQLFLATPDGVDVVRMNEGEHNTFTGDFAEDGRYYFSSNARSGASMDTWIWDPATGKASLAIEMEGLGGISDLSGNQALVGRLVTRGNSNLWLDDLDSETSILLTPHEGAAEVFGKFGADPSVVLLGHNLGRDRMAFGRIDIGADGTPSAPRTLAERDDAELEDFELSADKATALLVWNVAGRNELELIDIATGKRRALPAAPSELVYGADFAPDGRKIALTLAGSTAPPDLWQLDLASGKYTRLTWSPHTGVDLDALVRPELRTYTAHDGLELSGWLYLPPGFKAPGPVVLSFHGGPEGQEQPAFRADYQALLASGIAVFAPNIRGSSGFGKAFMALDNQALRFDANRDIKSTADFLVDAGIGAKDRLGITGGSYGGYVVLVGVTEYPDTFAAGADLFGMVNFETFFSQSTPWMGAISTGEYGDPKTQLKLLQDLSPIHKLDRVVTPLLVMHGANDTNVPVVEAEQVVDNLKQRGVEVQYILFPDEGHGWRKQPNRVRSTLELTRFFRKHLVGGAASGSK</sequence>
<dbReference type="Pfam" id="PF00326">
    <property type="entry name" value="Peptidase_S9"/>
    <property type="match status" value="1"/>
</dbReference>
<keyword evidence="1" id="KW-0378">Hydrolase</keyword>
<name>A0ABP9DUF6_9GAMM</name>
<dbReference type="SUPFAM" id="SSF50993">
    <property type="entry name" value="Peptidase/esterase 'gauge' domain"/>
    <property type="match status" value="1"/>
</dbReference>
<feature type="signal peptide" evidence="2">
    <location>
        <begin position="1"/>
        <end position="21"/>
    </location>
</feature>
<proteinExistence type="predicted"/>
<dbReference type="InterPro" id="IPR002470">
    <property type="entry name" value="Peptidase_S9A"/>
</dbReference>
<protein>
    <submittedName>
        <fullName evidence="4">S9 family peptidase</fullName>
    </submittedName>
</protein>
<dbReference type="Gene3D" id="3.40.50.1820">
    <property type="entry name" value="alpha/beta hydrolase"/>
    <property type="match status" value="1"/>
</dbReference>
<dbReference type="PANTHER" id="PTHR42776">
    <property type="entry name" value="SERINE PEPTIDASE S9 FAMILY MEMBER"/>
    <property type="match status" value="1"/>
</dbReference>
<dbReference type="Proteomes" id="UP001501323">
    <property type="component" value="Unassembled WGS sequence"/>
</dbReference>
<evidence type="ECO:0000313" key="4">
    <source>
        <dbReference type="EMBL" id="GAA4857130.1"/>
    </source>
</evidence>
<keyword evidence="2" id="KW-0732">Signal</keyword>
<organism evidence="4 5">
    <name type="scientific">Luteimonas vadosa</name>
    <dbReference type="NCBI Taxonomy" id="1165507"/>
    <lineage>
        <taxon>Bacteria</taxon>
        <taxon>Pseudomonadati</taxon>
        <taxon>Pseudomonadota</taxon>
        <taxon>Gammaproteobacteria</taxon>
        <taxon>Lysobacterales</taxon>
        <taxon>Lysobacteraceae</taxon>
        <taxon>Luteimonas</taxon>
    </lineage>
</organism>
<keyword evidence="5" id="KW-1185">Reference proteome</keyword>
<comment type="caution">
    <text evidence="4">The sequence shown here is derived from an EMBL/GenBank/DDBJ whole genome shotgun (WGS) entry which is preliminary data.</text>
</comment>
<dbReference type="RefSeq" id="WP_345294011.1">
    <property type="nucleotide sequence ID" value="NZ_BAABJY010000001.1"/>
</dbReference>
<dbReference type="InterPro" id="IPR011042">
    <property type="entry name" value="6-blade_b-propeller_TolB-like"/>
</dbReference>
<feature type="domain" description="Peptidase S9 prolyl oligopeptidase catalytic" evidence="3">
    <location>
        <begin position="415"/>
        <end position="622"/>
    </location>
</feature>
<dbReference type="InterPro" id="IPR001375">
    <property type="entry name" value="Peptidase_S9_cat"/>
</dbReference>